<protein>
    <submittedName>
        <fullName evidence="3">Thioredoxin</fullName>
    </submittedName>
</protein>
<sequence>MKKLRKYFSITLLIAGLSFIYANECQPSLQDENSLEEQETILLGELKLSDIEDFEWYKENFNSYKPDISIVESISKKAKNRDLKIEIYFGTWCPDSQREVPRLIKLLEISNFNMNNVKLIGLDRDKIVPNLTEKKAKELDIQMVPTFVFYEDNTYLNRFVEFAVKTLEDDVLSILSDEDYQHSYKF</sequence>
<organism evidence="3 4">
    <name type="scientific">Psychroflexus planctonicus</name>
    <dbReference type="NCBI Taxonomy" id="1526575"/>
    <lineage>
        <taxon>Bacteria</taxon>
        <taxon>Pseudomonadati</taxon>
        <taxon>Bacteroidota</taxon>
        <taxon>Flavobacteriia</taxon>
        <taxon>Flavobacteriales</taxon>
        <taxon>Flavobacteriaceae</taxon>
        <taxon>Psychroflexus</taxon>
    </lineage>
</organism>
<dbReference type="RefSeq" id="WP_188458177.1">
    <property type="nucleotide sequence ID" value="NZ_BMGM01000004.1"/>
</dbReference>
<keyword evidence="4" id="KW-1185">Reference proteome</keyword>
<dbReference type="InterPro" id="IPR013766">
    <property type="entry name" value="Thioredoxin_domain"/>
</dbReference>
<dbReference type="SUPFAM" id="SSF52833">
    <property type="entry name" value="Thioredoxin-like"/>
    <property type="match status" value="1"/>
</dbReference>
<dbReference type="CDD" id="cd02947">
    <property type="entry name" value="TRX_family"/>
    <property type="match status" value="1"/>
</dbReference>
<dbReference type="EMBL" id="BMGM01000004">
    <property type="protein sequence ID" value="GGE33259.1"/>
    <property type="molecule type" value="Genomic_DNA"/>
</dbReference>
<evidence type="ECO:0000313" key="3">
    <source>
        <dbReference type="EMBL" id="GGE33259.1"/>
    </source>
</evidence>
<proteinExistence type="predicted"/>
<feature type="chain" id="PRO_5046737332" evidence="1">
    <location>
        <begin position="23"/>
        <end position="186"/>
    </location>
</feature>
<feature type="domain" description="Thioredoxin" evidence="2">
    <location>
        <begin position="27"/>
        <end position="180"/>
    </location>
</feature>
<gene>
    <name evidence="3" type="ORF">GCM10010832_11850</name>
</gene>
<evidence type="ECO:0000313" key="4">
    <source>
        <dbReference type="Proteomes" id="UP000599179"/>
    </source>
</evidence>
<evidence type="ECO:0000259" key="2">
    <source>
        <dbReference type="PROSITE" id="PS51352"/>
    </source>
</evidence>
<feature type="signal peptide" evidence="1">
    <location>
        <begin position="1"/>
        <end position="22"/>
    </location>
</feature>
<name>A0ABQ1SE91_9FLAO</name>
<dbReference type="Gene3D" id="3.40.30.10">
    <property type="entry name" value="Glutaredoxin"/>
    <property type="match status" value="1"/>
</dbReference>
<reference evidence="4" key="1">
    <citation type="journal article" date="2019" name="Int. J. Syst. Evol. Microbiol.">
        <title>The Global Catalogue of Microorganisms (GCM) 10K type strain sequencing project: providing services to taxonomists for standard genome sequencing and annotation.</title>
        <authorList>
            <consortium name="The Broad Institute Genomics Platform"/>
            <consortium name="The Broad Institute Genome Sequencing Center for Infectious Disease"/>
            <person name="Wu L."/>
            <person name="Ma J."/>
        </authorList>
    </citation>
    <scope>NUCLEOTIDE SEQUENCE [LARGE SCALE GENOMIC DNA]</scope>
    <source>
        <strain evidence="4">CGMCC 1.12931</strain>
    </source>
</reference>
<evidence type="ECO:0000256" key="1">
    <source>
        <dbReference type="SAM" id="SignalP"/>
    </source>
</evidence>
<dbReference type="InterPro" id="IPR036249">
    <property type="entry name" value="Thioredoxin-like_sf"/>
</dbReference>
<comment type="caution">
    <text evidence="3">The sequence shown here is derived from an EMBL/GenBank/DDBJ whole genome shotgun (WGS) entry which is preliminary data.</text>
</comment>
<dbReference type="PROSITE" id="PS51352">
    <property type="entry name" value="THIOREDOXIN_2"/>
    <property type="match status" value="1"/>
</dbReference>
<accession>A0ABQ1SE91</accession>
<dbReference type="Proteomes" id="UP000599179">
    <property type="component" value="Unassembled WGS sequence"/>
</dbReference>
<keyword evidence="1" id="KW-0732">Signal</keyword>